<keyword evidence="1" id="KW-0812">Transmembrane</keyword>
<reference evidence="3" key="1">
    <citation type="journal article" date="2019" name="Int. J. Syst. Evol. Microbiol.">
        <title>The Global Catalogue of Microorganisms (GCM) 10K type strain sequencing project: providing services to taxonomists for standard genome sequencing and annotation.</title>
        <authorList>
            <consortium name="The Broad Institute Genomics Platform"/>
            <consortium name="The Broad Institute Genome Sequencing Center for Infectious Disease"/>
            <person name="Wu L."/>
            <person name="Ma J."/>
        </authorList>
    </citation>
    <scope>NUCLEOTIDE SEQUENCE [LARGE SCALE GENOMIC DNA]</scope>
    <source>
        <strain evidence="3">CGMCC 1.12851</strain>
    </source>
</reference>
<feature type="transmembrane region" description="Helical" evidence="1">
    <location>
        <begin position="81"/>
        <end position="103"/>
    </location>
</feature>
<keyword evidence="1" id="KW-0472">Membrane</keyword>
<protein>
    <submittedName>
        <fullName evidence="2">Uncharacterized protein</fullName>
    </submittedName>
</protein>
<dbReference type="Proteomes" id="UP000614261">
    <property type="component" value="Unassembled WGS sequence"/>
</dbReference>
<proteinExistence type="predicted"/>
<feature type="transmembrane region" description="Helical" evidence="1">
    <location>
        <begin position="109"/>
        <end position="129"/>
    </location>
</feature>
<keyword evidence="1" id="KW-1133">Transmembrane helix</keyword>
<comment type="caution">
    <text evidence="2">The sequence shown here is derived from an EMBL/GenBank/DDBJ whole genome shotgun (WGS) entry which is preliminary data.</text>
</comment>
<keyword evidence="3" id="KW-1185">Reference proteome</keyword>
<dbReference type="RefSeq" id="WP_188513162.1">
    <property type="nucleotide sequence ID" value="NZ_BMGD01000002.1"/>
</dbReference>
<organism evidence="2 3">
    <name type="scientific">Blastomonas aquatica</name>
    <dbReference type="NCBI Taxonomy" id="1510276"/>
    <lineage>
        <taxon>Bacteria</taxon>
        <taxon>Pseudomonadati</taxon>
        <taxon>Pseudomonadota</taxon>
        <taxon>Alphaproteobacteria</taxon>
        <taxon>Sphingomonadales</taxon>
        <taxon>Sphingomonadaceae</taxon>
        <taxon>Blastomonas</taxon>
    </lineage>
</organism>
<sequence length="141" mass="15617">MGVFIAYTIALLCTTIFVVQKGDRVAKLSIAGIWVGFCSAEWASLSIRSDDDFMMVIASVETLSLLYKIGMVHLSDRRWPIIVAGLHFNVVCSHISFIISPSYLTKTLYAASTVWAVPVLLVITLGVYADNRWDTLSQGRK</sequence>
<name>A0ABQ1J0V5_9SPHN</name>
<feature type="transmembrane region" description="Helical" evidence="1">
    <location>
        <begin position="53"/>
        <end position="69"/>
    </location>
</feature>
<evidence type="ECO:0000256" key="1">
    <source>
        <dbReference type="SAM" id="Phobius"/>
    </source>
</evidence>
<evidence type="ECO:0000313" key="2">
    <source>
        <dbReference type="EMBL" id="GGB56031.1"/>
    </source>
</evidence>
<accession>A0ABQ1J0V5</accession>
<dbReference type="EMBL" id="BMGD01000002">
    <property type="protein sequence ID" value="GGB56031.1"/>
    <property type="molecule type" value="Genomic_DNA"/>
</dbReference>
<evidence type="ECO:0000313" key="3">
    <source>
        <dbReference type="Proteomes" id="UP000614261"/>
    </source>
</evidence>
<gene>
    <name evidence="2" type="ORF">GCM10010833_08430</name>
</gene>